<name>M1PHI9_DESSD</name>
<dbReference type="AlphaFoldDB" id="M1PHI9"/>
<dbReference type="Pfam" id="PF02470">
    <property type="entry name" value="MlaD"/>
    <property type="match status" value="1"/>
</dbReference>
<dbReference type="KEGG" id="dsf:UWK_02534"/>
<keyword evidence="3" id="KW-1185">Reference proteome</keyword>
<dbReference type="Proteomes" id="UP000011721">
    <property type="component" value="Chromosome"/>
</dbReference>
<dbReference type="eggNOG" id="COG1463">
    <property type="taxonomic scope" value="Bacteria"/>
</dbReference>
<gene>
    <name evidence="2" type="ordered locus">UWK_02534</name>
</gene>
<dbReference type="PANTHER" id="PTHR33371:SF4">
    <property type="entry name" value="INTERMEMBRANE PHOSPHOLIPID TRANSPORT SYSTEM BINDING PROTEIN MLAD"/>
    <property type="match status" value="1"/>
</dbReference>
<feature type="domain" description="Mce/MlaD" evidence="1">
    <location>
        <begin position="39"/>
        <end position="133"/>
    </location>
</feature>
<dbReference type="HOGENOM" id="CLU_013850_2_1_7"/>
<evidence type="ECO:0000313" key="3">
    <source>
        <dbReference type="Proteomes" id="UP000011721"/>
    </source>
</evidence>
<dbReference type="InterPro" id="IPR052336">
    <property type="entry name" value="MlaD_Phospholipid_Transporter"/>
</dbReference>
<reference evidence="3" key="1">
    <citation type="journal article" date="2013" name="Stand. Genomic Sci.">
        <title>Complete genome sequence of Desulfocapsa sulfexigens, a marine deltaproteobacterium specialized in disproportionating inorganic sulfur compounds.</title>
        <authorList>
            <person name="Finster K.W."/>
            <person name="Kjeldsen K.U."/>
            <person name="Kube M."/>
            <person name="Reinhardt R."/>
            <person name="Mussmann M."/>
            <person name="Amann R."/>
            <person name="Schreiber L."/>
        </authorList>
    </citation>
    <scope>NUCLEOTIDE SEQUENCE [LARGE SCALE GENOMIC DNA]</scope>
    <source>
        <strain evidence="3">DSM 10523 / SB164P1</strain>
    </source>
</reference>
<dbReference type="PANTHER" id="PTHR33371">
    <property type="entry name" value="INTERMEMBRANE PHOSPHOLIPID TRANSPORT SYSTEM BINDING PROTEIN MLAD-RELATED"/>
    <property type="match status" value="1"/>
</dbReference>
<dbReference type="STRING" id="1167006.UWK_02534"/>
<dbReference type="EMBL" id="CP003985">
    <property type="protein sequence ID" value="AGF79070.1"/>
    <property type="molecule type" value="Genomic_DNA"/>
</dbReference>
<evidence type="ECO:0000259" key="1">
    <source>
        <dbReference type="Pfam" id="PF02470"/>
    </source>
</evidence>
<sequence>MIGIFVILSLVLFMTAIVIFGGNKFFARENLMITYFEGSLDGLSIGADVTYRGVTIGQVKNINIHIRANGEKSQDIIIPVLISLNADSSLIIEDHGENSKGDINTFMEAMCKQGLRAKLRLKSVVTGKRYIDLGFYENSVAVYQDKTGEYFEIPTLPSEMQQFSKVIGDVNFGELYQKFNSTLTSLEKLSSGLAETLDQKKTQQLLDELLVATGSLNSLLSKLDTEVTPILDKIDGGLEQFNALTGHADNVVSSLNTHIDSTLEHADALLAQAENTIRPNSPLYHRLTEAMQQLEKTAKSLETLSNFIHRNPDTLIFGLQNPGKAEHNE</sequence>
<evidence type="ECO:0000313" key="2">
    <source>
        <dbReference type="EMBL" id="AGF79070.1"/>
    </source>
</evidence>
<accession>M1PHI9</accession>
<organism evidence="2 3">
    <name type="scientific">Desulfocapsa sulfexigens (strain DSM 10523 / SB164P1)</name>
    <dbReference type="NCBI Taxonomy" id="1167006"/>
    <lineage>
        <taxon>Bacteria</taxon>
        <taxon>Pseudomonadati</taxon>
        <taxon>Thermodesulfobacteriota</taxon>
        <taxon>Desulfobulbia</taxon>
        <taxon>Desulfobulbales</taxon>
        <taxon>Desulfocapsaceae</taxon>
        <taxon>Desulfocapsa</taxon>
    </lineage>
</organism>
<protein>
    <submittedName>
        <fullName evidence="2">ABC-type transport system involved in resistance to organic solvents, periplasmic component</fullName>
    </submittedName>
</protein>
<proteinExistence type="predicted"/>
<dbReference type="InterPro" id="IPR003399">
    <property type="entry name" value="Mce/MlaD"/>
</dbReference>